<dbReference type="GO" id="GO:0000166">
    <property type="term" value="F:nucleotide binding"/>
    <property type="evidence" value="ECO:0007669"/>
    <property type="project" value="UniProtKB-KW"/>
</dbReference>
<dbReference type="InterPro" id="IPR016155">
    <property type="entry name" value="Mopterin_synth/thiamin_S_b"/>
</dbReference>
<dbReference type="PANTHER" id="PTHR33359:SF1">
    <property type="entry name" value="MOLYBDOPTERIN SYNTHASE SULFUR CARRIER SUBUNIT"/>
    <property type="match status" value="1"/>
</dbReference>
<dbReference type="InterPro" id="IPR044672">
    <property type="entry name" value="MOCS2A"/>
</dbReference>
<dbReference type="AlphaFoldDB" id="Q8ZUW0"/>
<dbReference type="PANTHER" id="PTHR33359">
    <property type="entry name" value="MOLYBDOPTERIN SYNTHASE SULFUR CARRIER SUBUNIT"/>
    <property type="match status" value="1"/>
</dbReference>
<dbReference type="NCBIfam" id="TIGR01687">
    <property type="entry name" value="moaD_arch"/>
    <property type="match status" value="1"/>
</dbReference>
<dbReference type="InParanoid" id="Q8ZUW0"/>
<dbReference type="PATRIC" id="fig|178306.9.peg.1923"/>
<evidence type="ECO:0008006" key="4">
    <source>
        <dbReference type="Google" id="ProtNLM"/>
    </source>
</evidence>
<dbReference type="GeneID" id="1464637"/>
<dbReference type="Pfam" id="PF02597">
    <property type="entry name" value="ThiS"/>
    <property type="match status" value="1"/>
</dbReference>
<evidence type="ECO:0000313" key="2">
    <source>
        <dbReference type="EMBL" id="AAL64296.1"/>
    </source>
</evidence>
<proteinExistence type="predicted"/>
<evidence type="ECO:0000313" key="3">
    <source>
        <dbReference type="Proteomes" id="UP000002439"/>
    </source>
</evidence>
<dbReference type="STRING" id="178306.PAE2580"/>
<dbReference type="Proteomes" id="UP000002439">
    <property type="component" value="Chromosome"/>
</dbReference>
<dbReference type="RefSeq" id="WP_011008764.1">
    <property type="nucleotide sequence ID" value="NC_003364.1"/>
</dbReference>
<dbReference type="InterPro" id="IPR010038">
    <property type="entry name" value="MoaD_arc-typ"/>
</dbReference>
<protein>
    <recommendedName>
        <fullName evidence="4">Molybdopterin synthase sulfur carrier subunit</fullName>
    </recommendedName>
</protein>
<sequence length="88" mass="9648">MKIYVKFLGPYMEKAGTSDDEVEIDNEITLGELLELMARKYNITELLNFPNSQEVAVLVNGTQADDVKKRLSDGDEVVILPALAGGCS</sequence>
<keyword evidence="3" id="KW-1185">Reference proteome</keyword>
<dbReference type="GO" id="GO:1990133">
    <property type="term" value="C:molybdopterin adenylyltransferase complex"/>
    <property type="evidence" value="ECO:0000318"/>
    <property type="project" value="GO_Central"/>
</dbReference>
<dbReference type="GO" id="GO:0006777">
    <property type="term" value="P:Mo-molybdopterin cofactor biosynthetic process"/>
    <property type="evidence" value="ECO:0000318"/>
    <property type="project" value="GO_Central"/>
</dbReference>
<keyword evidence="1" id="KW-0547">Nucleotide-binding</keyword>
<dbReference type="InterPro" id="IPR012675">
    <property type="entry name" value="Beta-grasp_dom_sf"/>
</dbReference>
<dbReference type="CDD" id="cd17040">
    <property type="entry name" value="Ubl_MoaD_like"/>
    <property type="match status" value="1"/>
</dbReference>
<dbReference type="SUPFAM" id="SSF54285">
    <property type="entry name" value="MoaD/ThiS"/>
    <property type="match status" value="1"/>
</dbReference>
<evidence type="ECO:0000256" key="1">
    <source>
        <dbReference type="ARBA" id="ARBA00022741"/>
    </source>
</evidence>
<dbReference type="InterPro" id="IPR003749">
    <property type="entry name" value="ThiS/MoaD-like"/>
</dbReference>
<dbReference type="HOGENOM" id="CLU_114601_1_2_2"/>
<dbReference type="eggNOG" id="arCOG00536">
    <property type="taxonomic scope" value="Archaea"/>
</dbReference>
<dbReference type="Gene3D" id="3.10.20.30">
    <property type="match status" value="1"/>
</dbReference>
<dbReference type="EMBL" id="AE009441">
    <property type="protein sequence ID" value="AAL64296.1"/>
    <property type="molecule type" value="Genomic_DNA"/>
</dbReference>
<accession>Q8ZUW0</accession>
<name>Q8ZUW0_PYRAE</name>
<organism evidence="2 3">
    <name type="scientific">Pyrobaculum aerophilum (strain ATCC 51768 / DSM 7523 / JCM 9630 / CIP 104966 / NBRC 100827 / IM2)</name>
    <dbReference type="NCBI Taxonomy" id="178306"/>
    <lineage>
        <taxon>Archaea</taxon>
        <taxon>Thermoproteota</taxon>
        <taxon>Thermoprotei</taxon>
        <taxon>Thermoproteales</taxon>
        <taxon>Thermoproteaceae</taxon>
        <taxon>Pyrobaculum</taxon>
    </lineage>
</organism>
<reference evidence="2 3" key="1">
    <citation type="journal article" date="2002" name="Proc. Natl. Acad. Sci. U.S.A.">
        <title>Genome sequence of the hyperthermophilic crenarchaeon Pyrobaculum aerophilum.</title>
        <authorList>
            <person name="Fitz-Gibbon S.T."/>
            <person name="Ladner H."/>
            <person name="Kim U.J."/>
            <person name="Stetter K.O."/>
            <person name="Simon M.I."/>
            <person name="Miller J.H."/>
        </authorList>
    </citation>
    <scope>NUCLEOTIDE SEQUENCE [LARGE SCALE GENOMIC DNA]</scope>
    <source>
        <strain evidence="3">ATCC 51768 / DSM 7523 / JCM 9630 / CIP 104966 / NBRC 100827 / IM2</strain>
    </source>
</reference>
<gene>
    <name evidence="2" type="ordered locus">PAE2580</name>
</gene>
<dbReference type="EnsemblBacteria" id="AAL64296">
    <property type="protein sequence ID" value="AAL64296"/>
    <property type="gene ID" value="PAE2580"/>
</dbReference>
<dbReference type="KEGG" id="pai:PAE2580"/>